<feature type="binding site" evidence="9">
    <location>
        <position position="66"/>
    </location>
    <ligand>
        <name>Zn(2+)</name>
        <dbReference type="ChEBI" id="CHEBI:29105"/>
        <label>1</label>
    </ligand>
</feature>
<dbReference type="NCBIfam" id="TIGR00587">
    <property type="entry name" value="nfo"/>
    <property type="match status" value="1"/>
</dbReference>
<keyword evidence="5 9" id="KW-0227">DNA damage</keyword>
<feature type="binding site" evidence="9">
    <location>
        <position position="144"/>
    </location>
    <ligand>
        <name>Zn(2+)</name>
        <dbReference type="ChEBI" id="CHEBI:29105"/>
        <label>2</label>
    </ligand>
</feature>
<dbReference type="SUPFAM" id="SSF51658">
    <property type="entry name" value="Xylose isomerase-like"/>
    <property type="match status" value="1"/>
</dbReference>
<organism evidence="11 12">
    <name type="scientific">Aquisalimonas asiatica</name>
    <dbReference type="NCBI Taxonomy" id="406100"/>
    <lineage>
        <taxon>Bacteria</taxon>
        <taxon>Pseudomonadati</taxon>
        <taxon>Pseudomonadota</taxon>
        <taxon>Gammaproteobacteria</taxon>
        <taxon>Chromatiales</taxon>
        <taxon>Ectothiorhodospiraceae</taxon>
        <taxon>Aquisalimonas</taxon>
    </lineage>
</organism>
<evidence type="ECO:0000256" key="8">
    <source>
        <dbReference type="ARBA" id="ARBA00023204"/>
    </source>
</evidence>
<feature type="binding site" evidence="9">
    <location>
        <position position="144"/>
    </location>
    <ligand>
        <name>Zn(2+)</name>
        <dbReference type="ChEBI" id="CHEBI:29105"/>
        <label>1</label>
    </ligand>
</feature>
<dbReference type="PANTHER" id="PTHR21445:SF0">
    <property type="entry name" value="APURINIC-APYRIMIDINIC ENDONUCLEASE"/>
    <property type="match status" value="1"/>
</dbReference>
<comment type="cofactor">
    <cofactor evidence="9">
        <name>Zn(2+)</name>
        <dbReference type="ChEBI" id="CHEBI:29105"/>
    </cofactor>
    <text evidence="9">Binds 3 Zn(2+) ions.</text>
</comment>
<dbReference type="AlphaFoldDB" id="A0A1H8Q134"/>
<feature type="binding site" evidence="9">
    <location>
        <position position="215"/>
    </location>
    <ligand>
        <name>Zn(2+)</name>
        <dbReference type="ChEBI" id="CHEBI:29105"/>
        <label>2</label>
    </ligand>
</feature>
<keyword evidence="4 9" id="KW-0255">Endonuclease</keyword>
<sequence length="296" mass="32083">MQFGAHVSAAGGPQNAPERGREIGCDCIQIFTRNQRQWQVKPISDEEAAAFRANRSEQGIGAVMSHASYLINLGTTDGDKFARSYAAFEQELIRCHTLGVELLNFHPGAHVGEGEAVGIRQIAHALNDVARAHPDKADVLLVLENVAGQGTTLGRSFEQLAAIMEQLEQPERFGVCIDTAHAFAAGYAIHTEAGWDATWEAFDAALGLDRLAGIHLNDSKVPFDSRKDRHALLGRGEIGRGAFERMVTDPRTRDVPMFLETPAGPAGWAQEIQWLRSVAAGEDAPLPEIEDAGVNL</sequence>
<gene>
    <name evidence="9" type="primary">nfo</name>
    <name evidence="11" type="ORF">SAMN04488052_101276</name>
</gene>
<dbReference type="RefSeq" id="WP_091639277.1">
    <property type="nucleotide sequence ID" value="NZ_FOEG01000001.1"/>
</dbReference>
<evidence type="ECO:0000259" key="10">
    <source>
        <dbReference type="Pfam" id="PF01261"/>
    </source>
</evidence>
<evidence type="ECO:0000256" key="7">
    <source>
        <dbReference type="ARBA" id="ARBA00022833"/>
    </source>
</evidence>
<keyword evidence="2 9" id="KW-0540">Nuclease</keyword>
<dbReference type="GO" id="GO:0008833">
    <property type="term" value="F:deoxyribonuclease IV (phage-T4-induced) activity"/>
    <property type="evidence" value="ECO:0007669"/>
    <property type="project" value="UniProtKB-UniRule"/>
</dbReference>
<feature type="binding site" evidence="9">
    <location>
        <position position="260"/>
    </location>
    <ligand>
        <name>Zn(2+)</name>
        <dbReference type="ChEBI" id="CHEBI:29105"/>
        <label>2</label>
    </ligand>
</feature>
<protein>
    <recommendedName>
        <fullName evidence="9">Probable endonuclease 4</fullName>
        <ecNumber evidence="9">3.1.21.2</ecNumber>
    </recommendedName>
    <alternativeName>
        <fullName evidence="9">Endodeoxyribonuclease IV</fullName>
    </alternativeName>
    <alternativeName>
        <fullName evidence="9">Endonuclease IV</fullName>
    </alternativeName>
</protein>
<dbReference type="PROSITE" id="PS51432">
    <property type="entry name" value="AP_NUCLEASE_F2_4"/>
    <property type="match status" value="1"/>
</dbReference>
<dbReference type="PROSITE" id="PS00729">
    <property type="entry name" value="AP_NUCLEASE_F2_1"/>
    <property type="match status" value="1"/>
</dbReference>
<evidence type="ECO:0000256" key="5">
    <source>
        <dbReference type="ARBA" id="ARBA00022763"/>
    </source>
</evidence>
<dbReference type="CDD" id="cd00019">
    <property type="entry name" value="AP2Ec"/>
    <property type="match status" value="1"/>
</dbReference>
<feature type="binding site" evidence="9">
    <location>
        <position position="230"/>
    </location>
    <ligand>
        <name>Zn(2+)</name>
        <dbReference type="ChEBI" id="CHEBI:29105"/>
        <label>3</label>
    </ligand>
</feature>
<evidence type="ECO:0000256" key="4">
    <source>
        <dbReference type="ARBA" id="ARBA00022759"/>
    </source>
</evidence>
<keyword evidence="12" id="KW-1185">Reference proteome</keyword>
<name>A0A1H8Q134_9GAMM</name>
<accession>A0A1H8Q134</accession>
<dbReference type="InterPro" id="IPR036237">
    <property type="entry name" value="Xyl_isomerase-like_sf"/>
</dbReference>
<dbReference type="STRING" id="406100.SAMN04488052_101276"/>
<feature type="binding site" evidence="9">
    <location>
        <position position="178"/>
    </location>
    <ligand>
        <name>Zn(2+)</name>
        <dbReference type="ChEBI" id="CHEBI:29105"/>
        <label>2</label>
    </ligand>
</feature>
<keyword evidence="8 9" id="KW-0234">DNA repair</keyword>
<dbReference type="NCBIfam" id="NF002197">
    <property type="entry name" value="PRK01060.1-2"/>
    <property type="match status" value="1"/>
</dbReference>
<dbReference type="OrthoDB" id="9805666at2"/>
<dbReference type="EC" id="3.1.21.2" evidence="9"/>
<dbReference type="GO" id="GO:0003677">
    <property type="term" value="F:DNA binding"/>
    <property type="evidence" value="ECO:0007669"/>
    <property type="project" value="InterPro"/>
</dbReference>
<evidence type="ECO:0000256" key="9">
    <source>
        <dbReference type="HAMAP-Rule" id="MF_00152"/>
    </source>
</evidence>
<proteinExistence type="inferred from homology"/>
<dbReference type="Pfam" id="PF01261">
    <property type="entry name" value="AP_endonuc_2"/>
    <property type="match status" value="1"/>
</dbReference>
<dbReference type="HAMAP" id="MF_00152">
    <property type="entry name" value="Nfo"/>
    <property type="match status" value="1"/>
</dbReference>
<evidence type="ECO:0000313" key="12">
    <source>
        <dbReference type="Proteomes" id="UP000199657"/>
    </source>
</evidence>
<comment type="function">
    <text evidence="9">Endonuclease IV plays a role in DNA repair. It cleaves phosphodiester bonds at apurinic or apyrimidinic (AP) sites, generating a 3'-hydroxyl group and a 5'-terminal sugar phosphate.</text>
</comment>
<dbReference type="InterPro" id="IPR013022">
    <property type="entry name" value="Xyl_isomerase-like_TIM-brl"/>
</dbReference>
<dbReference type="EMBL" id="FOEG01000001">
    <property type="protein sequence ID" value="SEO47776.1"/>
    <property type="molecule type" value="Genomic_DNA"/>
</dbReference>
<reference evidence="11 12" key="1">
    <citation type="submission" date="2016-10" db="EMBL/GenBank/DDBJ databases">
        <authorList>
            <person name="de Groot N.N."/>
        </authorList>
    </citation>
    <scope>NUCLEOTIDE SEQUENCE [LARGE SCALE GENOMIC DNA]</scope>
    <source>
        <strain evidence="11 12">CGMCC 1.6291</strain>
    </source>
</reference>
<comment type="similarity">
    <text evidence="1 9">Belongs to the AP endonuclease 2 family.</text>
</comment>
<keyword evidence="3 9" id="KW-0479">Metal-binding</keyword>
<comment type="catalytic activity">
    <reaction evidence="9">
        <text>Endonucleolytic cleavage to 5'-phosphooligonucleotide end-products.</text>
        <dbReference type="EC" id="3.1.21.2"/>
    </reaction>
</comment>
<dbReference type="FunFam" id="3.20.20.150:FF:000001">
    <property type="entry name" value="Probable endonuclease 4"/>
    <property type="match status" value="1"/>
</dbReference>
<evidence type="ECO:0000256" key="3">
    <source>
        <dbReference type="ARBA" id="ARBA00022723"/>
    </source>
</evidence>
<feature type="binding site" evidence="9">
    <location>
        <position position="181"/>
    </location>
    <ligand>
        <name>Zn(2+)</name>
        <dbReference type="ChEBI" id="CHEBI:29105"/>
        <label>3</label>
    </ligand>
</feature>
<dbReference type="Proteomes" id="UP000199657">
    <property type="component" value="Unassembled WGS sequence"/>
</dbReference>
<dbReference type="Gene3D" id="3.20.20.150">
    <property type="entry name" value="Divalent-metal-dependent TIM barrel enzymes"/>
    <property type="match status" value="1"/>
</dbReference>
<dbReference type="SMART" id="SM00518">
    <property type="entry name" value="AP2Ec"/>
    <property type="match status" value="1"/>
</dbReference>
<feature type="binding site" evidence="9">
    <location>
        <position position="106"/>
    </location>
    <ligand>
        <name>Zn(2+)</name>
        <dbReference type="ChEBI" id="CHEBI:29105"/>
        <label>1</label>
    </ligand>
</feature>
<evidence type="ECO:0000256" key="2">
    <source>
        <dbReference type="ARBA" id="ARBA00022722"/>
    </source>
</evidence>
<dbReference type="GO" id="GO:0003906">
    <property type="term" value="F:DNA-(apurinic or apyrimidinic site) endonuclease activity"/>
    <property type="evidence" value="ECO:0007669"/>
    <property type="project" value="TreeGrafter"/>
</dbReference>
<evidence type="ECO:0000313" key="11">
    <source>
        <dbReference type="EMBL" id="SEO47776.1"/>
    </source>
</evidence>
<dbReference type="PANTHER" id="PTHR21445">
    <property type="entry name" value="ENDONUCLEASE IV ENDODEOXYRIBONUCLEASE IV"/>
    <property type="match status" value="1"/>
</dbReference>
<dbReference type="InterPro" id="IPR001719">
    <property type="entry name" value="AP_endonuc_2"/>
</dbReference>
<dbReference type="GO" id="GO:0008081">
    <property type="term" value="F:phosphoric diester hydrolase activity"/>
    <property type="evidence" value="ECO:0007669"/>
    <property type="project" value="TreeGrafter"/>
</dbReference>
<dbReference type="GO" id="GO:0008270">
    <property type="term" value="F:zinc ion binding"/>
    <property type="evidence" value="ECO:0007669"/>
    <property type="project" value="UniProtKB-UniRule"/>
</dbReference>
<keyword evidence="7 9" id="KW-0862">Zinc</keyword>
<evidence type="ECO:0000256" key="6">
    <source>
        <dbReference type="ARBA" id="ARBA00022801"/>
    </source>
</evidence>
<dbReference type="InterPro" id="IPR018246">
    <property type="entry name" value="AP_endonuc_F2_Zn_BS"/>
</dbReference>
<feature type="domain" description="Xylose isomerase-like TIM barrel" evidence="10">
    <location>
        <begin position="21"/>
        <end position="277"/>
    </location>
</feature>
<keyword evidence="6 9" id="KW-0378">Hydrolase</keyword>
<evidence type="ECO:0000256" key="1">
    <source>
        <dbReference type="ARBA" id="ARBA00005340"/>
    </source>
</evidence>
<dbReference type="GO" id="GO:0006284">
    <property type="term" value="P:base-excision repair"/>
    <property type="evidence" value="ECO:0007669"/>
    <property type="project" value="TreeGrafter"/>
</dbReference>
<feature type="binding site" evidence="9">
    <location>
        <position position="228"/>
    </location>
    <ligand>
        <name>Zn(2+)</name>
        <dbReference type="ChEBI" id="CHEBI:29105"/>
        <label>3</label>
    </ligand>
</feature>